<dbReference type="Gene3D" id="3.40.50.2000">
    <property type="entry name" value="Glycogen Phosphorylase B"/>
    <property type="match status" value="2"/>
</dbReference>
<organism evidence="4 5">
    <name type="scientific">Hufsiella arboris</name>
    <dbReference type="NCBI Taxonomy" id="2695275"/>
    <lineage>
        <taxon>Bacteria</taxon>
        <taxon>Pseudomonadati</taxon>
        <taxon>Bacteroidota</taxon>
        <taxon>Sphingobacteriia</taxon>
        <taxon>Sphingobacteriales</taxon>
        <taxon>Sphingobacteriaceae</taxon>
        <taxon>Hufsiella</taxon>
    </lineage>
</organism>
<proteinExistence type="predicted"/>
<dbReference type="InterPro" id="IPR001296">
    <property type="entry name" value="Glyco_trans_1"/>
</dbReference>
<dbReference type="PANTHER" id="PTHR46401">
    <property type="entry name" value="GLYCOSYLTRANSFERASE WBBK-RELATED"/>
    <property type="match status" value="1"/>
</dbReference>
<keyword evidence="1 4" id="KW-0808">Transferase</keyword>
<dbReference type="EMBL" id="WVHT01000010">
    <property type="protein sequence ID" value="MXV52835.1"/>
    <property type="molecule type" value="Genomic_DNA"/>
</dbReference>
<sequence length="365" mass="41089">MKKVLYVGLSCFSQTGGIEKVNRAWLKVLDNLHIDNKIKVKANVLLDKSANEKYIATNRFEGFKGKKLLFTIKSISQALKKDILVLSHINLAVISVIAKWLKPSLKVIIHAHGIEVWRPLSSIQKKTLADANVILAVSRFTKQQLIEKHKVESRKIIVFPNCLDPFFPKVELNSKPQYLKERYQLRDQPVLFTLARLSSSEQYKGYDKVIEILPALLEKHPDLHYLIGGKADEAEKERIEKLIKETGVQKHVTLTGFVTDEELSDHYQLADAFVMPSEGEGFGISFIEAGACGTPSLAGNRDGSADAVIENQTGMLCDNRDPKSIEEITSKLLSRQLNPVDIQAAIFEKYGFEQYREKISDLLVA</sequence>
<feature type="domain" description="Glycosyltransferase subfamily 4-like N-terminal" evidence="3">
    <location>
        <begin position="70"/>
        <end position="165"/>
    </location>
</feature>
<evidence type="ECO:0000313" key="5">
    <source>
        <dbReference type="Proteomes" id="UP000466586"/>
    </source>
</evidence>
<accession>A0A7K1YE20</accession>
<dbReference type="SUPFAM" id="SSF53756">
    <property type="entry name" value="UDP-Glycosyltransferase/glycogen phosphorylase"/>
    <property type="match status" value="1"/>
</dbReference>
<dbReference type="AlphaFoldDB" id="A0A7K1YE20"/>
<dbReference type="PANTHER" id="PTHR46401:SF2">
    <property type="entry name" value="GLYCOSYLTRANSFERASE WBBK-RELATED"/>
    <property type="match status" value="1"/>
</dbReference>
<evidence type="ECO:0000256" key="1">
    <source>
        <dbReference type="ARBA" id="ARBA00022679"/>
    </source>
</evidence>
<evidence type="ECO:0000313" key="4">
    <source>
        <dbReference type="EMBL" id="MXV52835.1"/>
    </source>
</evidence>
<dbReference type="Pfam" id="PF00534">
    <property type="entry name" value="Glycos_transf_1"/>
    <property type="match status" value="1"/>
</dbReference>
<evidence type="ECO:0000259" key="3">
    <source>
        <dbReference type="Pfam" id="PF13439"/>
    </source>
</evidence>
<gene>
    <name evidence="4" type="ORF">GS399_17825</name>
</gene>
<reference evidence="4 5" key="1">
    <citation type="submission" date="2019-11" db="EMBL/GenBank/DDBJ databases">
        <title>Pedobacter sp. HMF7647 Genome sequencing and assembly.</title>
        <authorList>
            <person name="Kang H."/>
            <person name="Kim H."/>
            <person name="Joh K."/>
        </authorList>
    </citation>
    <scope>NUCLEOTIDE SEQUENCE [LARGE SCALE GENOMIC DNA]</scope>
    <source>
        <strain evidence="4 5">HMF7647</strain>
    </source>
</reference>
<dbReference type="CDD" id="cd03801">
    <property type="entry name" value="GT4_PimA-like"/>
    <property type="match status" value="1"/>
</dbReference>
<feature type="domain" description="Glycosyl transferase family 1" evidence="2">
    <location>
        <begin position="187"/>
        <end position="336"/>
    </location>
</feature>
<keyword evidence="5" id="KW-1185">Reference proteome</keyword>
<evidence type="ECO:0000259" key="2">
    <source>
        <dbReference type="Pfam" id="PF00534"/>
    </source>
</evidence>
<dbReference type="RefSeq" id="WP_160846012.1">
    <property type="nucleotide sequence ID" value="NZ_WVHT01000010.1"/>
</dbReference>
<protein>
    <submittedName>
        <fullName evidence="4">Glycosyltransferase</fullName>
    </submittedName>
</protein>
<dbReference type="Pfam" id="PF13439">
    <property type="entry name" value="Glyco_transf_4"/>
    <property type="match status" value="1"/>
</dbReference>
<name>A0A7K1YE20_9SPHI</name>
<dbReference type="GO" id="GO:0016757">
    <property type="term" value="F:glycosyltransferase activity"/>
    <property type="evidence" value="ECO:0007669"/>
    <property type="project" value="InterPro"/>
</dbReference>
<dbReference type="InterPro" id="IPR028098">
    <property type="entry name" value="Glyco_trans_4-like_N"/>
</dbReference>
<comment type="caution">
    <text evidence="4">The sequence shown here is derived from an EMBL/GenBank/DDBJ whole genome shotgun (WGS) entry which is preliminary data.</text>
</comment>
<dbReference type="Proteomes" id="UP000466586">
    <property type="component" value="Unassembled WGS sequence"/>
</dbReference>